<dbReference type="KEGG" id="ahk:NCTC10172_00271"/>
<comment type="pathway">
    <text evidence="1 4">Carotenoid biosynthesis.</text>
</comment>
<keyword evidence="2 4" id="KW-0125">Carotenoid biosynthesis</keyword>
<evidence type="ECO:0000256" key="4">
    <source>
        <dbReference type="RuleBase" id="RU362075"/>
    </source>
</evidence>
<dbReference type="STRING" id="1408416.GCA_000702765_01087"/>
<organism evidence="6 7">
    <name type="scientific">Acholeplasma hippikon</name>
    <dbReference type="NCBI Taxonomy" id="264636"/>
    <lineage>
        <taxon>Bacteria</taxon>
        <taxon>Bacillati</taxon>
        <taxon>Mycoplasmatota</taxon>
        <taxon>Mollicutes</taxon>
        <taxon>Acholeplasmatales</taxon>
        <taxon>Acholeplasmataceae</taxon>
        <taxon>Acholeplasma</taxon>
    </lineage>
</organism>
<evidence type="ECO:0000256" key="3">
    <source>
        <dbReference type="ARBA" id="ARBA00023002"/>
    </source>
</evidence>
<dbReference type="Pfam" id="PF01593">
    <property type="entry name" value="Amino_oxidase"/>
    <property type="match status" value="1"/>
</dbReference>
<reference evidence="6 7" key="1">
    <citation type="submission" date="2019-01" db="EMBL/GenBank/DDBJ databases">
        <authorList>
            <consortium name="Pathogen Informatics"/>
        </authorList>
    </citation>
    <scope>NUCLEOTIDE SEQUENCE [LARGE SCALE GENOMIC DNA]</scope>
    <source>
        <strain evidence="6 7">NCTC10172</strain>
    </source>
</reference>
<dbReference type="AlphaFoldDB" id="A0A449BIN2"/>
<dbReference type="SUPFAM" id="SSF51905">
    <property type="entry name" value="FAD/NAD(P)-binding domain"/>
    <property type="match status" value="1"/>
</dbReference>
<comment type="similarity">
    <text evidence="4">Belongs to the carotenoid/retinoid oxidoreductase family.</text>
</comment>
<dbReference type="InterPro" id="IPR036188">
    <property type="entry name" value="FAD/NAD-bd_sf"/>
</dbReference>
<dbReference type="EMBL" id="LR215050">
    <property type="protein sequence ID" value="VEU82263.1"/>
    <property type="molecule type" value="Genomic_DNA"/>
</dbReference>
<evidence type="ECO:0000256" key="1">
    <source>
        <dbReference type="ARBA" id="ARBA00004829"/>
    </source>
</evidence>
<gene>
    <name evidence="6" type="primary">crtN</name>
    <name evidence="6" type="ORF">NCTC10172_00271</name>
</gene>
<dbReference type="EC" id="1.3.8.2" evidence="6"/>
<dbReference type="PRINTS" id="PR00419">
    <property type="entry name" value="ADXRDTASE"/>
</dbReference>
<evidence type="ECO:0000313" key="6">
    <source>
        <dbReference type="EMBL" id="VEU82263.1"/>
    </source>
</evidence>
<keyword evidence="7" id="KW-1185">Reference proteome</keyword>
<evidence type="ECO:0000256" key="2">
    <source>
        <dbReference type="ARBA" id="ARBA00022746"/>
    </source>
</evidence>
<dbReference type="GO" id="GO:0102223">
    <property type="term" value="F:4,4'-diapophytoene desaturase (4,4'-diaponeurosporene-forming)"/>
    <property type="evidence" value="ECO:0007669"/>
    <property type="project" value="UniProtKB-EC"/>
</dbReference>
<feature type="domain" description="Amine oxidase" evidence="5">
    <location>
        <begin position="12"/>
        <end position="377"/>
    </location>
</feature>
<dbReference type="NCBIfam" id="TIGR02734">
    <property type="entry name" value="crtI_fam"/>
    <property type="match status" value="1"/>
</dbReference>
<proteinExistence type="inferred from homology"/>
<accession>A0A449BIN2</accession>
<dbReference type="InterPro" id="IPR002937">
    <property type="entry name" value="Amino_oxidase"/>
</dbReference>
<evidence type="ECO:0000259" key="5">
    <source>
        <dbReference type="Pfam" id="PF01593"/>
    </source>
</evidence>
<evidence type="ECO:0000313" key="7">
    <source>
        <dbReference type="Proteomes" id="UP000290909"/>
    </source>
</evidence>
<protein>
    <submittedName>
        <fullName evidence="6">Dehydrosqualene desaturase</fullName>
        <ecNumber evidence="6">1.3.8.2</ecNumber>
    </submittedName>
</protein>
<dbReference type="PANTHER" id="PTHR43734:SF1">
    <property type="entry name" value="PHYTOENE DESATURASE"/>
    <property type="match status" value="1"/>
</dbReference>
<sequence length="431" mass="49883">MKKVIVIGAGTAGLASAIRLQKNGYDVTILEKNEKVGGRMYQIESNGFKFDVGPTIVMMKDIYEELFRYSGVDPKDYIQMSRVEPMLSLTFADGYQMDASSDLVHMTKTHEAISEKDTQGYLAYLADIYKRYLIAKNDFIDRSFRKPSDFYNPKTLYQALKLKTFSNAYDSIGKFVDDERMRQALAFQTLYIGVSPYSGPSIYTIIPMIELLYGVYYIKGGMYSMAKAMERRFLELGGKILFNQNVSEIVIKDKIAEDVISNHEMITADLILSNADFPYAMDNLIKENKYKKKYTYKRVDKMEYSSSSFLIYLGMNKKYPKALHNIYFTSNFKENVNNLFEDQMPLDPSFYVYSPSQIDESVAPEGKELLYILVPVPNKHHSKHTWTKEFTEKYENHVLNIMAKKKDLKIYLNILKLKLITHQMILKKNSI</sequence>
<dbReference type="Proteomes" id="UP000290909">
    <property type="component" value="Chromosome"/>
</dbReference>
<dbReference type="PANTHER" id="PTHR43734">
    <property type="entry name" value="PHYTOENE DESATURASE"/>
    <property type="match status" value="1"/>
</dbReference>
<keyword evidence="3 4" id="KW-0560">Oxidoreductase</keyword>
<dbReference type="Gene3D" id="3.50.50.60">
    <property type="entry name" value="FAD/NAD(P)-binding domain"/>
    <property type="match status" value="2"/>
</dbReference>
<name>A0A449BIN2_9MOLU</name>
<dbReference type="InterPro" id="IPR014105">
    <property type="entry name" value="Carotenoid/retinoid_OxRdtase"/>
</dbReference>
<dbReference type="GO" id="GO:0016117">
    <property type="term" value="P:carotenoid biosynthetic process"/>
    <property type="evidence" value="ECO:0007669"/>
    <property type="project" value="UniProtKB-KW"/>
</dbReference>